<reference evidence="8" key="1">
    <citation type="submission" date="2021-02" db="EMBL/GenBank/DDBJ databases">
        <authorList>
            <person name="Nowell W R."/>
        </authorList>
    </citation>
    <scope>NUCLEOTIDE SEQUENCE</scope>
</reference>
<dbReference type="EMBL" id="CAJOBJ010051943">
    <property type="protein sequence ID" value="CAF4378051.1"/>
    <property type="molecule type" value="Genomic_DNA"/>
</dbReference>
<sequence length="591" mass="67382">MGELIHSVARSIRFVDDAAVAKETKLGSIEEIGKDDDHDETYLVSIEEAVEPLELLLPEIKSKTALAKQHAKMYHNSLSLDESSSLALYSMEWEPHAECLYVVLNATLRSENRTNLTPWYLYLKLIITALSRLPSVHMTVYRGIQLDLSKSYPKGSTFTWWSFSSCTASVDVLQSFMNTIGVRTLFAIECLSGKDIQHHSLYPNEQEILLNAGVRFQVTAHFQPSNDLHIIQLKQLEQPSSRIHPLTVVPRTATERAEEQRMKIEDPRAYNILQFREEFCRQCTWYSSIQLREKTLDEEHMKIVVKKMKYPKFNKVSLSSCKITLEGIQVFVDDLRSNTIVEELDLSSIKLQPSALQCIMEALSKNTAVKKLDMSSCEIGDDGAVYVAQFLLINATLADLDLRFNKIDDMGLQKIFSALCENTSLKILNLRWNKFNVSGVNSLVQMLKVNYTLTVLDLKDCGYMQSYGYTTRSSWNDIFRIEEAFNERKVPDSICYTGKSVIPLPEAPSQATSQKYSRDHSASDDQHSKRKTRRTSLLSRYTRSRSPSSSNDQSPSRRETDRRSSPRYSQSRTPSPKTPQQTPTSRACVMQ</sequence>
<evidence type="ECO:0000313" key="10">
    <source>
        <dbReference type="EMBL" id="CAF4378051.1"/>
    </source>
</evidence>
<evidence type="ECO:0000256" key="6">
    <source>
        <dbReference type="RuleBase" id="RU361228"/>
    </source>
</evidence>
<organism evidence="8 11">
    <name type="scientific">Rotaria magnacalcarata</name>
    <dbReference type="NCBI Taxonomy" id="392030"/>
    <lineage>
        <taxon>Eukaryota</taxon>
        <taxon>Metazoa</taxon>
        <taxon>Spiralia</taxon>
        <taxon>Gnathifera</taxon>
        <taxon>Rotifera</taxon>
        <taxon>Eurotatoria</taxon>
        <taxon>Bdelloidea</taxon>
        <taxon>Philodinida</taxon>
        <taxon>Philodinidae</taxon>
        <taxon>Rotaria</taxon>
    </lineage>
</organism>
<keyword evidence="2 6" id="KW-0328">Glycosyltransferase</keyword>
<keyword evidence="6" id="KW-0521">NADP</keyword>
<proteinExistence type="inferred from homology"/>
<dbReference type="InterPro" id="IPR052394">
    <property type="entry name" value="LRR-containing"/>
</dbReference>
<dbReference type="Proteomes" id="UP000663834">
    <property type="component" value="Unassembled WGS sequence"/>
</dbReference>
<dbReference type="Pfam" id="PF13516">
    <property type="entry name" value="LRR_6"/>
    <property type="match status" value="3"/>
</dbReference>
<evidence type="ECO:0000313" key="9">
    <source>
        <dbReference type="EMBL" id="CAF1507302.1"/>
    </source>
</evidence>
<dbReference type="GO" id="GO:0106274">
    <property type="term" value="F:NAD+-protein-arginine ADP-ribosyltransferase activity"/>
    <property type="evidence" value="ECO:0007669"/>
    <property type="project" value="UniProtKB-EC"/>
</dbReference>
<comment type="similarity">
    <text evidence="1 6">Belongs to the Arg-specific ADP-ribosyltransferase family.</text>
</comment>
<evidence type="ECO:0000256" key="5">
    <source>
        <dbReference type="ARBA" id="ARBA00047597"/>
    </source>
</evidence>
<accession>A0A815CDB8</accession>
<comment type="catalytic activity">
    <reaction evidence="5 6">
        <text>L-arginyl-[protein] + NAD(+) = N(omega)-(ADP-D-ribosyl)-L-arginyl-[protein] + nicotinamide + H(+)</text>
        <dbReference type="Rhea" id="RHEA:19149"/>
        <dbReference type="Rhea" id="RHEA-COMP:10532"/>
        <dbReference type="Rhea" id="RHEA-COMP:15087"/>
        <dbReference type="ChEBI" id="CHEBI:15378"/>
        <dbReference type="ChEBI" id="CHEBI:17154"/>
        <dbReference type="ChEBI" id="CHEBI:29965"/>
        <dbReference type="ChEBI" id="CHEBI:57540"/>
        <dbReference type="ChEBI" id="CHEBI:142554"/>
        <dbReference type="EC" id="2.4.2.31"/>
    </reaction>
</comment>
<feature type="compositionally biased region" description="Basic and acidic residues" evidence="7">
    <location>
        <begin position="555"/>
        <end position="564"/>
    </location>
</feature>
<protein>
    <recommendedName>
        <fullName evidence="6">NAD(P)(+)--arginine ADP-ribosyltransferase</fullName>
        <ecNumber evidence="6">2.4.2.31</ecNumber>
    </recommendedName>
    <alternativeName>
        <fullName evidence="6">Mono(ADP-ribosyl)transferase</fullName>
    </alternativeName>
</protein>
<dbReference type="EMBL" id="CAJNOV010007340">
    <property type="protein sequence ID" value="CAF1278870.1"/>
    <property type="molecule type" value="Genomic_DNA"/>
</dbReference>
<dbReference type="OrthoDB" id="8436363at2759"/>
<feature type="region of interest" description="Disordered" evidence="7">
    <location>
        <begin position="505"/>
        <end position="591"/>
    </location>
</feature>
<evidence type="ECO:0000256" key="4">
    <source>
        <dbReference type="ARBA" id="ARBA00022695"/>
    </source>
</evidence>
<dbReference type="PANTHER" id="PTHR24114:SF2">
    <property type="entry name" value="F-BOX DOMAIN-CONTAINING PROTEIN-RELATED"/>
    <property type="match status" value="1"/>
</dbReference>
<dbReference type="InterPro" id="IPR001611">
    <property type="entry name" value="Leu-rich_rpt"/>
</dbReference>
<feature type="compositionally biased region" description="Low complexity" evidence="7">
    <location>
        <begin position="535"/>
        <end position="554"/>
    </location>
</feature>
<dbReference type="InterPro" id="IPR032675">
    <property type="entry name" value="LRR_dom_sf"/>
</dbReference>
<dbReference type="Proteomes" id="UP000681720">
    <property type="component" value="Unassembled WGS sequence"/>
</dbReference>
<dbReference type="Pfam" id="PF01129">
    <property type="entry name" value="ART"/>
    <property type="match status" value="1"/>
</dbReference>
<dbReference type="EC" id="2.4.2.31" evidence="6"/>
<gene>
    <name evidence="8" type="ORF">CJN711_LOCUS15874</name>
    <name evidence="10" type="ORF">GIL414_LOCUS29153</name>
    <name evidence="9" type="ORF">KQP761_LOCUS14958</name>
</gene>
<name>A0A815CDB8_9BILA</name>
<dbReference type="GO" id="GO:0016779">
    <property type="term" value="F:nucleotidyltransferase activity"/>
    <property type="evidence" value="ECO:0007669"/>
    <property type="project" value="UniProtKB-KW"/>
</dbReference>
<evidence type="ECO:0000313" key="11">
    <source>
        <dbReference type="Proteomes" id="UP000663855"/>
    </source>
</evidence>
<dbReference type="InterPro" id="IPR000768">
    <property type="entry name" value="ART"/>
</dbReference>
<evidence type="ECO:0000256" key="7">
    <source>
        <dbReference type="SAM" id="MobiDB-lite"/>
    </source>
</evidence>
<evidence type="ECO:0000313" key="8">
    <source>
        <dbReference type="EMBL" id="CAF1278870.1"/>
    </source>
</evidence>
<dbReference type="AlphaFoldDB" id="A0A815CDB8"/>
<keyword evidence="6" id="KW-0520">NAD</keyword>
<evidence type="ECO:0000256" key="1">
    <source>
        <dbReference type="ARBA" id="ARBA00009558"/>
    </source>
</evidence>
<evidence type="ECO:0000256" key="2">
    <source>
        <dbReference type="ARBA" id="ARBA00022676"/>
    </source>
</evidence>
<comment type="caution">
    <text evidence="8">The sequence shown here is derived from an EMBL/GenBank/DDBJ whole genome shotgun (WGS) entry which is preliminary data.</text>
</comment>
<dbReference type="SMART" id="SM00368">
    <property type="entry name" value="LRR_RI"/>
    <property type="match status" value="5"/>
</dbReference>
<evidence type="ECO:0000256" key="3">
    <source>
        <dbReference type="ARBA" id="ARBA00022679"/>
    </source>
</evidence>
<feature type="compositionally biased region" description="Low complexity" evidence="7">
    <location>
        <begin position="569"/>
        <end position="591"/>
    </location>
</feature>
<dbReference type="EMBL" id="CAJNOW010007206">
    <property type="protein sequence ID" value="CAF1507302.1"/>
    <property type="molecule type" value="Genomic_DNA"/>
</dbReference>
<dbReference type="Gene3D" id="3.90.176.10">
    <property type="entry name" value="Toxin ADP-ribosyltransferase, Chain A, domain 1"/>
    <property type="match status" value="1"/>
</dbReference>
<dbReference type="PROSITE" id="PS51996">
    <property type="entry name" value="TR_MART"/>
    <property type="match status" value="1"/>
</dbReference>
<feature type="compositionally biased region" description="Basic and acidic residues" evidence="7">
    <location>
        <begin position="516"/>
        <end position="527"/>
    </location>
</feature>
<dbReference type="Proteomes" id="UP000663855">
    <property type="component" value="Unassembled WGS sequence"/>
</dbReference>
<dbReference type="Gene3D" id="3.80.10.10">
    <property type="entry name" value="Ribonuclease Inhibitor"/>
    <property type="match status" value="1"/>
</dbReference>
<dbReference type="SUPFAM" id="SSF56399">
    <property type="entry name" value="ADP-ribosylation"/>
    <property type="match status" value="1"/>
</dbReference>
<keyword evidence="3 6" id="KW-0808">Transferase</keyword>
<dbReference type="SUPFAM" id="SSF52047">
    <property type="entry name" value="RNI-like"/>
    <property type="match status" value="1"/>
</dbReference>
<keyword evidence="4" id="KW-0548">Nucleotidyltransferase</keyword>
<dbReference type="PANTHER" id="PTHR24114">
    <property type="entry name" value="LEUCINE RICH REPEAT FAMILY PROTEIN"/>
    <property type="match status" value="1"/>
</dbReference>